<dbReference type="STRING" id="1314777.A0A164Y0S5"/>
<gene>
    <name evidence="10" type="ORF">SISNIDRAFT_483028</name>
</gene>
<evidence type="ECO:0000256" key="8">
    <source>
        <dbReference type="SAM" id="MobiDB-lite"/>
    </source>
</evidence>
<keyword evidence="6" id="KW-0539">Nucleus</keyword>
<dbReference type="GO" id="GO:0003677">
    <property type="term" value="F:DNA binding"/>
    <property type="evidence" value="ECO:0007669"/>
    <property type="project" value="UniProtKB-KW"/>
</dbReference>
<evidence type="ECO:0000313" key="11">
    <source>
        <dbReference type="Proteomes" id="UP000076722"/>
    </source>
</evidence>
<reference evidence="10 11" key="1">
    <citation type="journal article" date="2016" name="Mol. Biol. Evol.">
        <title>Comparative Genomics of Early-Diverging Mushroom-Forming Fungi Provides Insights into the Origins of Lignocellulose Decay Capabilities.</title>
        <authorList>
            <person name="Nagy L.G."/>
            <person name="Riley R."/>
            <person name="Tritt A."/>
            <person name="Adam C."/>
            <person name="Daum C."/>
            <person name="Floudas D."/>
            <person name="Sun H."/>
            <person name="Yadav J.S."/>
            <person name="Pangilinan J."/>
            <person name="Larsson K.H."/>
            <person name="Matsuura K."/>
            <person name="Barry K."/>
            <person name="Labutti K."/>
            <person name="Kuo R."/>
            <person name="Ohm R.A."/>
            <person name="Bhattacharya S.S."/>
            <person name="Shirouzu T."/>
            <person name="Yoshinaga Y."/>
            <person name="Martin F.M."/>
            <person name="Grigoriev I.V."/>
            <person name="Hibbett D.S."/>
        </authorList>
    </citation>
    <scope>NUCLEOTIDE SEQUENCE [LARGE SCALE GENOMIC DNA]</scope>
    <source>
        <strain evidence="10 11">HHB9708</strain>
    </source>
</reference>
<feature type="region of interest" description="Disordered" evidence="8">
    <location>
        <begin position="1"/>
        <end position="21"/>
    </location>
</feature>
<dbReference type="InterPro" id="IPR007219">
    <property type="entry name" value="XnlR_reg_dom"/>
</dbReference>
<evidence type="ECO:0000259" key="9">
    <source>
        <dbReference type="SMART" id="SM00906"/>
    </source>
</evidence>
<keyword evidence="3" id="KW-0805">Transcription regulation</keyword>
<evidence type="ECO:0000256" key="7">
    <source>
        <dbReference type="SAM" id="Coils"/>
    </source>
</evidence>
<keyword evidence="2" id="KW-0862">Zinc</keyword>
<dbReference type="Pfam" id="PF04082">
    <property type="entry name" value="Fungal_trans"/>
    <property type="match status" value="1"/>
</dbReference>
<evidence type="ECO:0000256" key="1">
    <source>
        <dbReference type="ARBA" id="ARBA00022723"/>
    </source>
</evidence>
<dbReference type="Proteomes" id="UP000076722">
    <property type="component" value="Unassembled WGS sequence"/>
</dbReference>
<evidence type="ECO:0000256" key="5">
    <source>
        <dbReference type="ARBA" id="ARBA00023163"/>
    </source>
</evidence>
<feature type="domain" description="Xylanolytic transcriptional activator regulatory" evidence="9">
    <location>
        <begin position="332"/>
        <end position="409"/>
    </location>
</feature>
<organism evidence="10 11">
    <name type="scientific">Sistotremastrum niveocremeum HHB9708</name>
    <dbReference type="NCBI Taxonomy" id="1314777"/>
    <lineage>
        <taxon>Eukaryota</taxon>
        <taxon>Fungi</taxon>
        <taxon>Dikarya</taxon>
        <taxon>Basidiomycota</taxon>
        <taxon>Agaricomycotina</taxon>
        <taxon>Agaricomycetes</taxon>
        <taxon>Sistotremastrales</taxon>
        <taxon>Sistotremastraceae</taxon>
        <taxon>Sertulicium</taxon>
        <taxon>Sertulicium niveocremeum</taxon>
    </lineage>
</organism>
<dbReference type="PANTHER" id="PTHR31313:SF81">
    <property type="entry name" value="TY1 ENHANCER ACTIVATOR"/>
    <property type="match status" value="1"/>
</dbReference>
<feature type="coiled-coil region" evidence="7">
    <location>
        <begin position="69"/>
        <end position="96"/>
    </location>
</feature>
<dbReference type="EMBL" id="KV419399">
    <property type="protein sequence ID" value="KZS96471.1"/>
    <property type="molecule type" value="Genomic_DNA"/>
</dbReference>
<evidence type="ECO:0000256" key="6">
    <source>
        <dbReference type="ARBA" id="ARBA00023242"/>
    </source>
</evidence>
<keyword evidence="5" id="KW-0804">Transcription</keyword>
<evidence type="ECO:0000256" key="2">
    <source>
        <dbReference type="ARBA" id="ARBA00022833"/>
    </source>
</evidence>
<keyword evidence="1" id="KW-0479">Metal-binding</keyword>
<dbReference type="GO" id="GO:0008270">
    <property type="term" value="F:zinc ion binding"/>
    <property type="evidence" value="ECO:0007669"/>
    <property type="project" value="InterPro"/>
</dbReference>
<dbReference type="GO" id="GO:0006351">
    <property type="term" value="P:DNA-templated transcription"/>
    <property type="evidence" value="ECO:0007669"/>
    <property type="project" value="InterPro"/>
</dbReference>
<protein>
    <recommendedName>
        <fullName evidence="9">Xylanolytic transcriptional activator regulatory domain-containing protein</fullName>
    </recommendedName>
</protein>
<keyword evidence="7" id="KW-0175">Coiled coil</keyword>
<evidence type="ECO:0000256" key="4">
    <source>
        <dbReference type="ARBA" id="ARBA00023125"/>
    </source>
</evidence>
<dbReference type="OrthoDB" id="2154091at2759"/>
<dbReference type="InterPro" id="IPR051615">
    <property type="entry name" value="Transcr_Regulatory_Elem"/>
</dbReference>
<sequence>MSQSHDPESIQGSSTRRVSHARKACNDLGLGEADVMARTVKKHAVTVLSMVTTFNPNDARGPAWNKQTMEAYRVAVESLTAENLALRSELNRVKDSKTGVVSGPTQSESASISETASVDDELAKVCDLIDRRLVLQDNHRLVLHGDWSPFVKLGPSSPSSPPVTEEEDHPLPIRSSPVGYIDHLAILHSTDRQAWRRFLPPNAILTLPGQDMYDPTEHDKLLNLFFQFFSSWGFRVSPSLFWRDMREALSPHAPPSALRTAHYSPFLHNSILAIATALSDYPQIKADANRLMFADAAKSVFEDECKRPTISTVSGFSFLSSFHSGRNEHALGFVYIGLSVRMTRALGLNINCSHWVKSGHITQSDMRDRYWGFWTTYSQDVWWSLYVGREFSINLSHVVLPLPSYDNLPEDDTPWVLPGIDETPIPNLRRDVFIHTCRLTVIATRIMDLIYGLNRRSGPSHQYLSTLRLEIQDWLQNIPPELAATDRAIPNVMMMHITTWWLIILLERPFYSFDPDCVSRKWCLRAVDHILKIVRNWKIHYTLRYSPITLASAIFGAATTNLLAISKAPPKAAKTREKYRAGVQECVHYLQDIGETWECGKQIAQILIDLLNEKGCSVVPEDDSPTGSIPSEQAGMSNKWGLKDAVPSIQLNQPSSQYQFMQYTNSLQHVPNCFPITSTDNGQVPDFPQYPNTFNALMESFIPGTSADFCSRSGEGISNIPFTSPVLGTLPQWDAGLDYIDNDFDFGFGGDTHASSMEHNYSGFH</sequence>
<dbReference type="SMART" id="SM00906">
    <property type="entry name" value="Fungal_trans"/>
    <property type="match status" value="1"/>
</dbReference>
<keyword evidence="4" id="KW-0238">DNA-binding</keyword>
<dbReference type="AlphaFoldDB" id="A0A164Y0S5"/>
<name>A0A164Y0S5_9AGAM</name>
<keyword evidence="11" id="KW-1185">Reference proteome</keyword>
<evidence type="ECO:0000313" key="10">
    <source>
        <dbReference type="EMBL" id="KZS96471.1"/>
    </source>
</evidence>
<evidence type="ECO:0000256" key="3">
    <source>
        <dbReference type="ARBA" id="ARBA00023015"/>
    </source>
</evidence>
<accession>A0A164Y0S5</accession>
<dbReference type="PANTHER" id="PTHR31313">
    <property type="entry name" value="TY1 ENHANCER ACTIVATOR"/>
    <property type="match status" value="1"/>
</dbReference>
<dbReference type="CDD" id="cd12148">
    <property type="entry name" value="fungal_TF_MHR"/>
    <property type="match status" value="1"/>
</dbReference>
<proteinExistence type="predicted"/>